<dbReference type="AlphaFoldDB" id="A0A0B7ALP4"/>
<protein>
    <submittedName>
        <fullName evidence="1">Uncharacterized protein</fullName>
    </submittedName>
</protein>
<dbReference type="EMBL" id="HACG01034642">
    <property type="protein sequence ID" value="CEK81507.1"/>
    <property type="molecule type" value="Transcribed_RNA"/>
</dbReference>
<feature type="non-terminal residue" evidence="1">
    <location>
        <position position="1"/>
    </location>
</feature>
<organism evidence="1">
    <name type="scientific">Arion vulgaris</name>
    <dbReference type="NCBI Taxonomy" id="1028688"/>
    <lineage>
        <taxon>Eukaryota</taxon>
        <taxon>Metazoa</taxon>
        <taxon>Spiralia</taxon>
        <taxon>Lophotrochozoa</taxon>
        <taxon>Mollusca</taxon>
        <taxon>Gastropoda</taxon>
        <taxon>Heterobranchia</taxon>
        <taxon>Euthyneura</taxon>
        <taxon>Panpulmonata</taxon>
        <taxon>Eupulmonata</taxon>
        <taxon>Stylommatophora</taxon>
        <taxon>Helicina</taxon>
        <taxon>Arionoidea</taxon>
        <taxon>Arionidae</taxon>
        <taxon>Arion</taxon>
    </lineage>
</organism>
<gene>
    <name evidence="1" type="primary">ORF126415</name>
</gene>
<sequence>QTGESKIDKLNYDKMEQDTSEVDVGLQLKLHAVNPWEQDSRAMVNIRNSLILADQMGLKALTPESHSKCTQMLSQLSSSKLIDIQKEITEKNKALSQVKLKIAYLSQEMPVSDFLQHDFVEKRMNMVNHLCTDLDLVLKYKCVGSSLAEAYYWRSHQDRCCLP</sequence>
<proteinExistence type="predicted"/>
<evidence type="ECO:0000313" key="1">
    <source>
        <dbReference type="EMBL" id="CEK81507.1"/>
    </source>
</evidence>
<accession>A0A0B7ALP4</accession>
<reference evidence="1" key="1">
    <citation type="submission" date="2014-12" db="EMBL/GenBank/DDBJ databases">
        <title>Insight into the proteome of Arion vulgaris.</title>
        <authorList>
            <person name="Aradska J."/>
            <person name="Bulat T."/>
            <person name="Smidak R."/>
            <person name="Sarate P."/>
            <person name="Gangsoo J."/>
            <person name="Sialana F."/>
            <person name="Bilban M."/>
            <person name="Lubec G."/>
        </authorList>
    </citation>
    <scope>NUCLEOTIDE SEQUENCE</scope>
    <source>
        <tissue evidence="1">Skin</tissue>
    </source>
</reference>
<name>A0A0B7ALP4_9EUPU</name>